<feature type="transmembrane region" description="Helical" evidence="1">
    <location>
        <begin position="21"/>
        <end position="45"/>
    </location>
</feature>
<organism evidence="2 3">
    <name type="scientific">Candidatus Accumulibacter affinis</name>
    <dbReference type="NCBI Taxonomy" id="2954384"/>
    <lineage>
        <taxon>Bacteria</taxon>
        <taxon>Pseudomonadati</taxon>
        <taxon>Pseudomonadota</taxon>
        <taxon>Betaproteobacteria</taxon>
        <taxon>Candidatus Accumulibacter</taxon>
    </lineage>
</organism>
<keyword evidence="1" id="KW-1133">Transmembrane helix</keyword>
<accession>A0A935TC14</accession>
<dbReference type="AlphaFoldDB" id="A0A935TC14"/>
<evidence type="ECO:0000313" key="2">
    <source>
        <dbReference type="EMBL" id="MBK7954999.1"/>
    </source>
</evidence>
<dbReference type="EMBL" id="JADJOT010000009">
    <property type="protein sequence ID" value="MBK7954999.1"/>
    <property type="molecule type" value="Genomic_DNA"/>
</dbReference>
<comment type="caution">
    <text evidence="2">The sequence shown here is derived from an EMBL/GenBank/DDBJ whole genome shotgun (WGS) entry which is preliminary data.</text>
</comment>
<keyword evidence="1" id="KW-0472">Membrane</keyword>
<protein>
    <submittedName>
        <fullName evidence="2">Uncharacterized protein</fullName>
    </submittedName>
</protein>
<sequence length="48" mass="5523">MNRTSQQRPELEQALLSLRRAFLTVGAFRFFINLLMLTLITPGLFALL</sequence>
<evidence type="ECO:0000256" key="1">
    <source>
        <dbReference type="SAM" id="Phobius"/>
    </source>
</evidence>
<name>A0A935TC14_9PROT</name>
<evidence type="ECO:0000313" key="3">
    <source>
        <dbReference type="Proteomes" id="UP000706151"/>
    </source>
</evidence>
<keyword evidence="1" id="KW-0812">Transmembrane</keyword>
<gene>
    <name evidence="2" type="ORF">IPK02_14170</name>
</gene>
<proteinExistence type="predicted"/>
<dbReference type="Proteomes" id="UP000706151">
    <property type="component" value="Unassembled WGS sequence"/>
</dbReference>
<reference evidence="2 3" key="1">
    <citation type="submission" date="2020-10" db="EMBL/GenBank/DDBJ databases">
        <title>Connecting structure to function with the recovery of over 1000 high-quality activated sludge metagenome-assembled genomes encoding full-length rRNA genes using long-read sequencing.</title>
        <authorList>
            <person name="Singleton C.M."/>
            <person name="Petriglieri F."/>
            <person name="Kristensen J.M."/>
            <person name="Kirkegaard R.H."/>
            <person name="Michaelsen T.Y."/>
            <person name="Andersen M.H."/>
            <person name="Karst S.M."/>
            <person name="Dueholm M.S."/>
            <person name="Nielsen P.H."/>
            <person name="Albertsen M."/>
        </authorList>
    </citation>
    <scope>NUCLEOTIDE SEQUENCE [LARGE SCALE GENOMIC DNA]</scope>
    <source>
        <strain evidence="2">Fred_18-Q3-R57-64_BAT3C.720</strain>
    </source>
</reference>